<dbReference type="GO" id="GO:0043571">
    <property type="term" value="P:maintenance of CRISPR repeat elements"/>
    <property type="evidence" value="ECO:0007669"/>
    <property type="project" value="InterPro"/>
</dbReference>
<name>A0A5D0MMP0_FLESI</name>
<keyword evidence="1" id="KW-0051">Antiviral defense</keyword>
<sequence>MYEINEIIKLELYGKFAHFRKFYTNASSQSYFLPPKTTIMGILGSILELPRDDYYDLFNKDHILFSIAINKESNIRKVNQSLNYISDHYFNLLVGKKGKVQRTQCKFELLTGNIIYDVYLGLKTKKTEFERLKEKISEQNLGFGISLGQKQFKGSIVKKETYAKNNFEALAEASSVDSSICRRDILELNLNEEINIIKEDIPFCFKKIETGREIQETSTVIAEKNGKRLNGTFKNMVNIKNDLYLSFF</sequence>
<dbReference type="InterPro" id="IPR021124">
    <property type="entry name" value="CRISPR-assoc_prot_Cas5"/>
</dbReference>
<organism evidence="2 3">
    <name type="scientific">Flexistipes sinusarabici</name>
    <dbReference type="NCBI Taxonomy" id="2352"/>
    <lineage>
        <taxon>Bacteria</taxon>
        <taxon>Pseudomonadati</taxon>
        <taxon>Deferribacterota</taxon>
        <taxon>Deferribacteres</taxon>
        <taxon>Deferribacterales</taxon>
        <taxon>Flexistipitaceae</taxon>
        <taxon>Flexistipes</taxon>
    </lineage>
</organism>
<reference evidence="2 3" key="1">
    <citation type="submission" date="2019-08" db="EMBL/GenBank/DDBJ databases">
        <title>Genomic characterization of a novel candidate phylum (ARYD3) from a high temperature, high salinity tertiary oil reservoir in north central Oklahoma, USA.</title>
        <authorList>
            <person name="Youssef N.H."/>
            <person name="Yadav A."/>
            <person name="Elshahed M.S."/>
        </authorList>
    </citation>
    <scope>NUCLEOTIDE SEQUENCE [LARGE SCALE GENOMIC DNA]</scope>
    <source>
        <strain evidence="2">ARYD1</strain>
    </source>
</reference>
<dbReference type="Pfam" id="PF09704">
    <property type="entry name" value="Cas_Cas5d"/>
    <property type="match status" value="1"/>
</dbReference>
<dbReference type="Proteomes" id="UP000323337">
    <property type="component" value="Unassembled WGS sequence"/>
</dbReference>
<dbReference type="GO" id="GO:0051607">
    <property type="term" value="P:defense response to virus"/>
    <property type="evidence" value="ECO:0007669"/>
    <property type="project" value="UniProtKB-KW"/>
</dbReference>
<dbReference type="RefSeq" id="WP_303701965.1">
    <property type="nucleotide sequence ID" value="NZ_VSIV01000332.1"/>
</dbReference>
<evidence type="ECO:0000313" key="2">
    <source>
        <dbReference type="EMBL" id="TYB32518.1"/>
    </source>
</evidence>
<accession>A0A5D0MMP0</accession>
<dbReference type="EMBL" id="VSIV01000332">
    <property type="protein sequence ID" value="TYB32518.1"/>
    <property type="molecule type" value="Genomic_DNA"/>
</dbReference>
<comment type="caution">
    <text evidence="2">The sequence shown here is derived from an EMBL/GenBank/DDBJ whole genome shotgun (WGS) entry which is preliminary data.</text>
</comment>
<protein>
    <submittedName>
        <fullName evidence="2">CRISPR-associated protein Cas5</fullName>
    </submittedName>
</protein>
<dbReference type="AlphaFoldDB" id="A0A5D0MMP0"/>
<dbReference type="InterPro" id="IPR013422">
    <property type="entry name" value="CRISPR-assoc_prot_Cas5_N"/>
</dbReference>
<gene>
    <name evidence="2" type="primary">cas5</name>
    <name evidence="2" type="ORF">FXF49_11080</name>
</gene>
<evidence type="ECO:0000256" key="1">
    <source>
        <dbReference type="ARBA" id="ARBA00023118"/>
    </source>
</evidence>
<evidence type="ECO:0000313" key="3">
    <source>
        <dbReference type="Proteomes" id="UP000323337"/>
    </source>
</evidence>
<proteinExistence type="predicted"/>
<dbReference type="Gene3D" id="3.30.70.2660">
    <property type="match status" value="1"/>
</dbReference>
<dbReference type="NCBIfam" id="TIGR02593">
    <property type="entry name" value="CRISPR_cas5"/>
    <property type="match status" value="1"/>
</dbReference>